<dbReference type="InterPro" id="IPR002048">
    <property type="entry name" value="EF_hand_dom"/>
</dbReference>
<dbReference type="InterPro" id="IPR018247">
    <property type="entry name" value="EF_Hand_1_Ca_BS"/>
</dbReference>
<keyword evidence="2" id="KW-0732">Signal</keyword>
<dbReference type="PROSITE" id="PS50222">
    <property type="entry name" value="EF_HAND_2"/>
    <property type="match status" value="1"/>
</dbReference>
<evidence type="ECO:0000256" key="5">
    <source>
        <dbReference type="SAM" id="MobiDB-lite"/>
    </source>
</evidence>
<evidence type="ECO:0000256" key="4">
    <source>
        <dbReference type="ARBA" id="ARBA00022837"/>
    </source>
</evidence>
<evidence type="ECO:0000256" key="1">
    <source>
        <dbReference type="ARBA" id="ARBA00022723"/>
    </source>
</evidence>
<keyword evidence="4" id="KW-0106">Calcium</keyword>
<keyword evidence="1" id="KW-0479">Metal-binding</keyword>
<dbReference type="PANTHER" id="PTHR23104">
    <property type="entry name" value="MULTIPLE COAGULATION FACTOR DEFICIENCY PROTEIN 2 NEURAL STEM CELL DERIVED NEURONAL SURVIVAL PROTEIN"/>
    <property type="match status" value="1"/>
</dbReference>
<dbReference type="InterPro" id="IPR057020">
    <property type="entry name" value="EF-hand_FSTL1"/>
</dbReference>
<evidence type="ECO:0000256" key="2">
    <source>
        <dbReference type="ARBA" id="ARBA00022729"/>
    </source>
</evidence>
<dbReference type="Ensembl" id="ENSECRT00000007188.1">
    <property type="protein sequence ID" value="ENSECRP00000007074.1"/>
    <property type="gene ID" value="ENSECRG00000004731.1"/>
</dbReference>
<sequence length="239" mass="27134">MQRHNNMHTQHDSLLTRTNKEMFQATLLSLFLFVQHYQTAPQSSGPYSSESETGNDTLALTVPNPFGSSQEEHRLLQSYIQSRFSEGHGNPDKMTWEQEVFSIFSLHDYDKSGQMDGLELMKMLSDFLSHHSMPQTSSESVILMVDALLQTQDDNQDGLLNPSEILARTAEVPAVTVLDNDNTLAKEAILPPHLKDDSERNLQDNLIQEVESISHDSEKKDEDRNHVEPQDDQVQLDNN</sequence>
<dbReference type="GeneID" id="114648269"/>
<organism evidence="7 8">
    <name type="scientific">Erpetoichthys calabaricus</name>
    <name type="common">Rope fish</name>
    <name type="synonym">Calamoichthys calabaricus</name>
    <dbReference type="NCBI Taxonomy" id="27687"/>
    <lineage>
        <taxon>Eukaryota</taxon>
        <taxon>Metazoa</taxon>
        <taxon>Chordata</taxon>
        <taxon>Craniata</taxon>
        <taxon>Vertebrata</taxon>
        <taxon>Euteleostomi</taxon>
        <taxon>Actinopterygii</taxon>
        <taxon>Polypteriformes</taxon>
        <taxon>Polypteridae</taxon>
        <taxon>Erpetoichthys</taxon>
    </lineage>
</organism>
<evidence type="ECO:0000313" key="7">
    <source>
        <dbReference type="Ensembl" id="ENSECRP00000007074.1"/>
    </source>
</evidence>
<dbReference type="Gene3D" id="1.10.238.10">
    <property type="entry name" value="EF-hand"/>
    <property type="match status" value="1"/>
</dbReference>
<reference evidence="7" key="3">
    <citation type="submission" date="2025-09" db="UniProtKB">
        <authorList>
            <consortium name="Ensembl"/>
        </authorList>
    </citation>
    <scope>IDENTIFICATION</scope>
</reference>
<reference evidence="7" key="1">
    <citation type="submission" date="2021-06" db="EMBL/GenBank/DDBJ databases">
        <authorList>
            <consortium name="Wellcome Sanger Institute Data Sharing"/>
        </authorList>
    </citation>
    <scope>NUCLEOTIDE SEQUENCE [LARGE SCALE GENOMIC DNA]</scope>
</reference>
<dbReference type="Pfam" id="PF23564">
    <property type="entry name" value="EF-hand_FSTL1"/>
    <property type="match status" value="1"/>
</dbReference>
<dbReference type="CTD" id="10669"/>
<dbReference type="PANTHER" id="PTHR23104:SF15">
    <property type="entry name" value="CELL GROWTH REGULATOR WITH EF HAND DOMAIN PROTEIN 1"/>
    <property type="match status" value="1"/>
</dbReference>
<dbReference type="PROSITE" id="PS00018">
    <property type="entry name" value="EF_HAND_1"/>
    <property type="match status" value="2"/>
</dbReference>
<dbReference type="OrthoDB" id="289247at2759"/>
<feature type="region of interest" description="Disordered" evidence="5">
    <location>
        <begin position="212"/>
        <end position="239"/>
    </location>
</feature>
<gene>
    <name evidence="7" type="primary">cgref1</name>
</gene>
<reference evidence="7" key="2">
    <citation type="submission" date="2025-08" db="UniProtKB">
        <authorList>
            <consortium name="Ensembl"/>
        </authorList>
    </citation>
    <scope>IDENTIFICATION</scope>
</reference>
<proteinExistence type="predicted"/>
<name>A0A8C4X5W5_ERPCA</name>
<dbReference type="SUPFAM" id="SSF47473">
    <property type="entry name" value="EF-hand"/>
    <property type="match status" value="1"/>
</dbReference>
<dbReference type="Proteomes" id="UP000694620">
    <property type="component" value="Chromosome 3"/>
</dbReference>
<feature type="domain" description="EF-hand" evidence="6">
    <location>
        <begin position="95"/>
        <end position="130"/>
    </location>
</feature>
<feature type="compositionally biased region" description="Basic and acidic residues" evidence="5">
    <location>
        <begin position="212"/>
        <end position="229"/>
    </location>
</feature>
<accession>A0A8C4X5W5</accession>
<evidence type="ECO:0000256" key="3">
    <source>
        <dbReference type="ARBA" id="ARBA00022737"/>
    </source>
</evidence>
<keyword evidence="3" id="KW-0677">Repeat</keyword>
<dbReference type="InterPro" id="IPR011992">
    <property type="entry name" value="EF-hand-dom_pair"/>
</dbReference>
<dbReference type="InterPro" id="IPR052110">
    <property type="entry name" value="MCFD2-like"/>
</dbReference>
<dbReference type="GeneTree" id="ENSGT00940000166224"/>
<dbReference type="RefSeq" id="XP_028653047.1">
    <property type="nucleotide sequence ID" value="XM_028797214.2"/>
</dbReference>
<evidence type="ECO:0000259" key="6">
    <source>
        <dbReference type="PROSITE" id="PS50222"/>
    </source>
</evidence>
<evidence type="ECO:0000313" key="8">
    <source>
        <dbReference type="Proteomes" id="UP000694620"/>
    </source>
</evidence>
<protein>
    <recommendedName>
        <fullName evidence="6">EF-hand domain-containing protein</fullName>
    </recommendedName>
</protein>
<dbReference type="AlphaFoldDB" id="A0A8C4X5W5"/>
<keyword evidence="8" id="KW-1185">Reference proteome</keyword>
<dbReference type="GO" id="GO:0005509">
    <property type="term" value="F:calcium ion binding"/>
    <property type="evidence" value="ECO:0007669"/>
    <property type="project" value="InterPro"/>
</dbReference>